<feature type="transmembrane region" description="Helical" evidence="1">
    <location>
        <begin position="65"/>
        <end position="85"/>
    </location>
</feature>
<evidence type="ECO:0000313" key="3">
    <source>
        <dbReference type="Proteomes" id="UP000199352"/>
    </source>
</evidence>
<dbReference type="RefSeq" id="WP_089957354.1">
    <property type="nucleotide sequence ID" value="NZ_FOFR01000018.1"/>
</dbReference>
<keyword evidence="1" id="KW-0812">Transmembrane</keyword>
<name>A0A1H9TD67_9PSEU</name>
<protein>
    <recommendedName>
        <fullName evidence="4">Haemolysin XhlA</fullName>
    </recommendedName>
</protein>
<sequence>MDDGTAHAFGRVEGKLDRLFDEVSAQGRTLAEHGIRLAHVEDDVEDLKTRNNADDRHGITVRGSIFVGLCTVVASGVVTSLVTVLGK</sequence>
<dbReference type="STRING" id="402600.SAMN05216188_11855"/>
<dbReference type="EMBL" id="FOFR01000018">
    <property type="protein sequence ID" value="SER95280.1"/>
    <property type="molecule type" value="Genomic_DNA"/>
</dbReference>
<accession>A0A1H9TD67</accession>
<evidence type="ECO:0008006" key="4">
    <source>
        <dbReference type="Google" id="ProtNLM"/>
    </source>
</evidence>
<dbReference type="AlphaFoldDB" id="A0A1H9TD67"/>
<evidence type="ECO:0000313" key="2">
    <source>
        <dbReference type="EMBL" id="SER95280.1"/>
    </source>
</evidence>
<organism evidence="2 3">
    <name type="scientific">Lentzea xinjiangensis</name>
    <dbReference type="NCBI Taxonomy" id="402600"/>
    <lineage>
        <taxon>Bacteria</taxon>
        <taxon>Bacillati</taxon>
        <taxon>Actinomycetota</taxon>
        <taxon>Actinomycetes</taxon>
        <taxon>Pseudonocardiales</taxon>
        <taxon>Pseudonocardiaceae</taxon>
        <taxon>Lentzea</taxon>
    </lineage>
</organism>
<proteinExistence type="predicted"/>
<dbReference type="OrthoDB" id="9967647at2"/>
<keyword evidence="3" id="KW-1185">Reference proteome</keyword>
<gene>
    <name evidence="2" type="ORF">SAMN05216188_11855</name>
</gene>
<keyword evidence="1" id="KW-0472">Membrane</keyword>
<keyword evidence="1" id="KW-1133">Transmembrane helix</keyword>
<evidence type="ECO:0000256" key="1">
    <source>
        <dbReference type="SAM" id="Phobius"/>
    </source>
</evidence>
<reference evidence="3" key="1">
    <citation type="submission" date="2016-10" db="EMBL/GenBank/DDBJ databases">
        <authorList>
            <person name="Varghese N."/>
            <person name="Submissions S."/>
        </authorList>
    </citation>
    <scope>NUCLEOTIDE SEQUENCE [LARGE SCALE GENOMIC DNA]</scope>
    <source>
        <strain evidence="3">CGMCC 4.3525</strain>
    </source>
</reference>
<dbReference type="Proteomes" id="UP000199352">
    <property type="component" value="Unassembled WGS sequence"/>
</dbReference>